<name>A0A5E7IU07_PSEFL</name>
<dbReference type="Proteomes" id="UP000326557">
    <property type="component" value="Unassembled WGS sequence"/>
</dbReference>
<accession>A0A5E7IU07</accession>
<sequence length="76" mass="8755">MSQVNRVLLPFMLIIRHKEVCLTQVEYVLDMRNGSIEKYLCTKKPPVAVFLGVINVNGFALQDARSADACWYFFSR</sequence>
<reference evidence="1 2" key="1">
    <citation type="submission" date="2019-09" db="EMBL/GenBank/DDBJ databases">
        <authorList>
            <person name="Chandra G."/>
            <person name="Truman W A."/>
        </authorList>
    </citation>
    <scope>NUCLEOTIDE SEQUENCE [LARGE SCALE GENOMIC DNA]</scope>
    <source>
        <strain evidence="1">PS704</strain>
    </source>
</reference>
<organism evidence="1 2">
    <name type="scientific">Pseudomonas fluorescens</name>
    <dbReference type="NCBI Taxonomy" id="294"/>
    <lineage>
        <taxon>Bacteria</taxon>
        <taxon>Pseudomonadati</taxon>
        <taxon>Pseudomonadota</taxon>
        <taxon>Gammaproteobacteria</taxon>
        <taxon>Pseudomonadales</taxon>
        <taxon>Pseudomonadaceae</taxon>
        <taxon>Pseudomonas</taxon>
    </lineage>
</organism>
<evidence type="ECO:0000313" key="2">
    <source>
        <dbReference type="Proteomes" id="UP000326557"/>
    </source>
</evidence>
<proteinExistence type="predicted"/>
<protein>
    <submittedName>
        <fullName evidence="1">Uncharacterized protein</fullName>
    </submittedName>
</protein>
<gene>
    <name evidence="1" type="ORF">PS704_04547</name>
</gene>
<dbReference type="AlphaFoldDB" id="A0A5E7IU07"/>
<evidence type="ECO:0000313" key="1">
    <source>
        <dbReference type="EMBL" id="VVO25192.1"/>
    </source>
</evidence>
<dbReference type="EMBL" id="CABVHP010000016">
    <property type="protein sequence ID" value="VVO25192.1"/>
    <property type="molecule type" value="Genomic_DNA"/>
</dbReference>